<dbReference type="RefSeq" id="WP_264144619.1">
    <property type="nucleotide sequence ID" value="NZ_JAOYEY010000051.1"/>
</dbReference>
<comment type="caution">
    <text evidence="1">The sequence shown here is derived from an EMBL/GenBank/DDBJ whole genome shotgun (WGS) entry which is preliminary data.</text>
</comment>
<protein>
    <recommendedName>
        <fullName evidence="3">DUF4025 domain-containing protein</fullName>
    </recommendedName>
</protein>
<reference evidence="1 2" key="1">
    <citation type="submission" date="2022-10" db="EMBL/GenBank/DDBJ databases">
        <title>Draft genome assembly of moderately radiation resistant bacterium Metabacillus halosaccharovorans.</title>
        <authorList>
            <person name="Pal S."/>
            <person name="Gopinathan A."/>
        </authorList>
    </citation>
    <scope>NUCLEOTIDE SEQUENCE [LARGE SCALE GENOMIC DNA]</scope>
    <source>
        <strain evidence="1 2">VITHBRA001</strain>
    </source>
</reference>
<sequence length="49" mass="5581">MKDKQFQDDLDQYKMPDAVKNAKKGTYMVGYEASTGNKTDQNHEVGKKV</sequence>
<evidence type="ECO:0008006" key="3">
    <source>
        <dbReference type="Google" id="ProtNLM"/>
    </source>
</evidence>
<organism evidence="1 2">
    <name type="scientific">Metabacillus halosaccharovorans</name>
    <dbReference type="NCBI Taxonomy" id="930124"/>
    <lineage>
        <taxon>Bacteria</taxon>
        <taxon>Bacillati</taxon>
        <taxon>Bacillota</taxon>
        <taxon>Bacilli</taxon>
        <taxon>Bacillales</taxon>
        <taxon>Bacillaceae</taxon>
        <taxon>Metabacillus</taxon>
    </lineage>
</organism>
<dbReference type="Proteomes" id="UP001526147">
    <property type="component" value="Unassembled WGS sequence"/>
</dbReference>
<keyword evidence="2" id="KW-1185">Reference proteome</keyword>
<proteinExistence type="predicted"/>
<accession>A0ABT3DNF2</accession>
<dbReference type="EMBL" id="JAOYEY010000051">
    <property type="protein sequence ID" value="MCV9888542.1"/>
    <property type="molecule type" value="Genomic_DNA"/>
</dbReference>
<evidence type="ECO:0000313" key="2">
    <source>
        <dbReference type="Proteomes" id="UP001526147"/>
    </source>
</evidence>
<evidence type="ECO:0000313" key="1">
    <source>
        <dbReference type="EMBL" id="MCV9888542.1"/>
    </source>
</evidence>
<name>A0ABT3DNF2_9BACI</name>
<gene>
    <name evidence="1" type="ORF">OIH86_23100</name>
</gene>